<organism evidence="2 3">
    <name type="scientific">Chitinophaga agrisoli</name>
    <dbReference type="NCBI Taxonomy" id="2607653"/>
    <lineage>
        <taxon>Bacteria</taxon>
        <taxon>Pseudomonadati</taxon>
        <taxon>Bacteroidota</taxon>
        <taxon>Chitinophagia</taxon>
        <taxon>Chitinophagales</taxon>
        <taxon>Chitinophagaceae</taxon>
        <taxon>Chitinophaga</taxon>
    </lineage>
</organism>
<evidence type="ECO:0000313" key="3">
    <source>
        <dbReference type="Proteomes" id="UP000324611"/>
    </source>
</evidence>
<evidence type="ECO:0000313" key="2">
    <source>
        <dbReference type="EMBL" id="KAA2240161.1"/>
    </source>
</evidence>
<feature type="domain" description="DinB-like" evidence="1">
    <location>
        <begin position="13"/>
        <end position="164"/>
    </location>
</feature>
<dbReference type="Gene3D" id="1.20.120.450">
    <property type="entry name" value="dinb family like domain"/>
    <property type="match status" value="1"/>
</dbReference>
<dbReference type="SUPFAM" id="SSF109854">
    <property type="entry name" value="DinB/YfiT-like putative metalloenzymes"/>
    <property type="match status" value="1"/>
</dbReference>
<protein>
    <submittedName>
        <fullName evidence="2">DinB family protein</fullName>
    </submittedName>
</protein>
<reference evidence="2 3" key="1">
    <citation type="submission" date="2019-09" db="EMBL/GenBank/DDBJ databases">
        <title>Chitinophaga ginsengihumi sp. nov., isolated from soil of ginseng rhizosphere.</title>
        <authorList>
            <person name="Lee J."/>
        </authorList>
    </citation>
    <scope>NUCLEOTIDE SEQUENCE [LARGE SCALE GENOMIC DNA]</scope>
    <source>
        <strain evidence="2 3">BN140078</strain>
    </source>
</reference>
<evidence type="ECO:0000259" key="1">
    <source>
        <dbReference type="Pfam" id="PF12867"/>
    </source>
</evidence>
<accession>A0A5B2VMB0</accession>
<dbReference type="EMBL" id="VUOC01000004">
    <property type="protein sequence ID" value="KAA2240161.1"/>
    <property type="molecule type" value="Genomic_DNA"/>
</dbReference>
<proteinExistence type="predicted"/>
<sequence length="173" mass="19931">MIPDIHQLQEDLDNNSRLFLDILDTIPADKLQQKNARTEWSIMECAEHLLITEQQVAKTLQHPSRPVEGREPDSKIAQIDKSFLEFDKRLLYVPDPDTMEGAFKDVAGFSQAFRHNRNLIKAALAQAPLDEECRGAEHPLFGHMTRLEWAHYVISHTERHLQQINRIEASLAD</sequence>
<keyword evidence="3" id="KW-1185">Reference proteome</keyword>
<reference evidence="2 3" key="2">
    <citation type="submission" date="2019-09" db="EMBL/GenBank/DDBJ databases">
        <authorList>
            <person name="Jin C."/>
        </authorList>
    </citation>
    <scope>NUCLEOTIDE SEQUENCE [LARGE SCALE GENOMIC DNA]</scope>
    <source>
        <strain evidence="2 3">BN140078</strain>
    </source>
</reference>
<dbReference type="RefSeq" id="WP_149841339.1">
    <property type="nucleotide sequence ID" value="NZ_VUOC01000004.1"/>
</dbReference>
<comment type="caution">
    <text evidence="2">The sequence shown here is derived from an EMBL/GenBank/DDBJ whole genome shotgun (WGS) entry which is preliminary data.</text>
</comment>
<dbReference type="AlphaFoldDB" id="A0A5B2VMB0"/>
<dbReference type="Proteomes" id="UP000324611">
    <property type="component" value="Unassembled WGS sequence"/>
</dbReference>
<name>A0A5B2VMB0_9BACT</name>
<gene>
    <name evidence="2" type="ORF">F0L74_28755</name>
</gene>
<dbReference type="Pfam" id="PF12867">
    <property type="entry name" value="DinB_2"/>
    <property type="match status" value="1"/>
</dbReference>
<dbReference type="InterPro" id="IPR024775">
    <property type="entry name" value="DinB-like"/>
</dbReference>
<dbReference type="InterPro" id="IPR034660">
    <property type="entry name" value="DinB/YfiT-like"/>
</dbReference>